<dbReference type="eggNOG" id="ENOG502QPMU">
    <property type="taxonomic scope" value="Eukaryota"/>
</dbReference>
<feature type="non-terminal residue" evidence="5">
    <location>
        <position position="1"/>
    </location>
</feature>
<name>V4MHI8_EUTSA</name>
<protein>
    <submittedName>
        <fullName evidence="5">Uncharacterized protein</fullName>
    </submittedName>
</protein>
<proteinExistence type="inferred from homology"/>
<evidence type="ECO:0000313" key="6">
    <source>
        <dbReference type="Proteomes" id="UP000030689"/>
    </source>
</evidence>
<feature type="domain" description="GH3 middle" evidence="3">
    <location>
        <begin position="161"/>
        <end position="216"/>
    </location>
</feature>
<evidence type="ECO:0000256" key="1">
    <source>
        <dbReference type="ARBA" id="ARBA00008068"/>
    </source>
</evidence>
<dbReference type="InterPro" id="IPR055378">
    <property type="entry name" value="GH3_C"/>
</dbReference>
<dbReference type="EMBL" id="KI517809">
    <property type="protein sequence ID" value="ESQ30796.1"/>
    <property type="molecule type" value="Genomic_DNA"/>
</dbReference>
<dbReference type="OMA" id="GKAMEFH"/>
<dbReference type="AlphaFoldDB" id="V4MHI8"/>
<dbReference type="InterPro" id="IPR055377">
    <property type="entry name" value="GH3_M"/>
</dbReference>
<keyword evidence="6" id="KW-1185">Reference proteome</keyword>
<dbReference type="GO" id="GO:0005737">
    <property type="term" value="C:cytoplasm"/>
    <property type="evidence" value="ECO:0007669"/>
    <property type="project" value="TreeGrafter"/>
</dbReference>
<dbReference type="Proteomes" id="UP000030689">
    <property type="component" value="Unassembled WGS sequence"/>
</dbReference>
<dbReference type="PANTHER" id="PTHR31901:SF52">
    <property type="entry name" value="AUXIN-RESPONSIVE GH3 FAMILY PROTEIN"/>
    <property type="match status" value="1"/>
</dbReference>
<dbReference type="Pfam" id="PF03321">
    <property type="entry name" value="GH3"/>
    <property type="match status" value="1"/>
</dbReference>
<feature type="domain" description="GH3 C-terminal" evidence="4">
    <location>
        <begin position="232"/>
        <end position="345"/>
    </location>
</feature>
<evidence type="ECO:0000259" key="4">
    <source>
        <dbReference type="Pfam" id="PF23572"/>
    </source>
</evidence>
<dbReference type="Pfam" id="PF23571">
    <property type="entry name" value="GH3_M"/>
    <property type="match status" value="1"/>
</dbReference>
<dbReference type="Pfam" id="PF23572">
    <property type="entry name" value="GH3_C"/>
    <property type="match status" value="1"/>
</dbReference>
<reference evidence="5 6" key="1">
    <citation type="journal article" date="2013" name="Front. Plant Sci.">
        <title>The Reference Genome of the Halophytic Plant Eutrema salsugineum.</title>
        <authorList>
            <person name="Yang R."/>
            <person name="Jarvis D.E."/>
            <person name="Chen H."/>
            <person name="Beilstein M.A."/>
            <person name="Grimwood J."/>
            <person name="Jenkins J."/>
            <person name="Shu S."/>
            <person name="Prochnik S."/>
            <person name="Xin M."/>
            <person name="Ma C."/>
            <person name="Schmutz J."/>
            <person name="Wing R.A."/>
            <person name="Mitchell-Olds T."/>
            <person name="Schumaker K.S."/>
            <person name="Wang X."/>
        </authorList>
    </citation>
    <scope>NUCLEOTIDE SEQUENCE [LARGE SCALE GENOMIC DNA]</scope>
</reference>
<accession>V4MHI8</accession>
<dbReference type="KEGG" id="eus:EUTSA_v10012014mg"/>
<evidence type="ECO:0000259" key="3">
    <source>
        <dbReference type="Pfam" id="PF23571"/>
    </source>
</evidence>
<dbReference type="InterPro" id="IPR004993">
    <property type="entry name" value="GH3"/>
</dbReference>
<dbReference type="Gramene" id="ESQ30796">
    <property type="protein sequence ID" value="ESQ30796"/>
    <property type="gene ID" value="EUTSA_v10012014mg"/>
</dbReference>
<keyword evidence="2" id="KW-0436">Ligase</keyword>
<comment type="similarity">
    <text evidence="1">Belongs to the IAA-amido conjugating enzyme family.</text>
</comment>
<organism evidence="5 6">
    <name type="scientific">Eutrema salsugineum</name>
    <name type="common">Saltwater cress</name>
    <name type="synonym">Sisymbrium salsugineum</name>
    <dbReference type="NCBI Taxonomy" id="72664"/>
    <lineage>
        <taxon>Eukaryota</taxon>
        <taxon>Viridiplantae</taxon>
        <taxon>Streptophyta</taxon>
        <taxon>Embryophyta</taxon>
        <taxon>Tracheophyta</taxon>
        <taxon>Spermatophyta</taxon>
        <taxon>Magnoliopsida</taxon>
        <taxon>eudicotyledons</taxon>
        <taxon>Gunneridae</taxon>
        <taxon>Pentapetalae</taxon>
        <taxon>rosids</taxon>
        <taxon>malvids</taxon>
        <taxon>Brassicales</taxon>
        <taxon>Brassicaceae</taxon>
        <taxon>Eutremeae</taxon>
        <taxon>Eutrema</taxon>
    </lineage>
</organism>
<evidence type="ECO:0000256" key="2">
    <source>
        <dbReference type="ARBA" id="ARBA00022598"/>
    </source>
</evidence>
<sequence>YFNDIGAEQGKAMEFHFIRGESTTPSGLPYSPAFTSFFMSDYFKNRPSKPSITSPDQLCGNIGSGHVSEWITDLDCRSSVSAILGGPNLILADVIEQECSLKSWEGIIKRLWPKAKRIECIITGQMAQYTPILESYSNNLHLESHFGINVDPLCKPQDVSYIFVPNVSYFEFLPVDHDGDMASIVDLVNVKLGCYYEPLVTNYFGLNRYLIDSYVRRKNVVLGVDTEATTEEDILKALAHANLLLESSDVMLIGVTCYADISTFPDRGVNDVVEVDKKVLVKCCSVLEESFNVLYRRFRGQGGSIGALEIRVVQQGTLDSLMEYFISQGGSTTQYKTPICINSSEALAVLENRVLDRFYSESSPPLGV</sequence>
<dbReference type="GO" id="GO:0016881">
    <property type="term" value="F:acid-amino acid ligase activity"/>
    <property type="evidence" value="ECO:0007669"/>
    <property type="project" value="TreeGrafter"/>
</dbReference>
<evidence type="ECO:0000313" key="5">
    <source>
        <dbReference type="EMBL" id="ESQ30796.1"/>
    </source>
</evidence>
<gene>
    <name evidence="5" type="ORF">EUTSA_v10012014mg</name>
</gene>
<dbReference type="PANTHER" id="PTHR31901">
    <property type="entry name" value="GH3 DOMAIN-CONTAINING PROTEIN"/>
    <property type="match status" value="1"/>
</dbReference>